<dbReference type="EnsemblMetazoa" id="Aqu2.1.33878_001">
    <property type="protein sequence ID" value="Aqu2.1.33878_001"/>
    <property type="gene ID" value="Aqu2.1.33878"/>
</dbReference>
<evidence type="ECO:0000259" key="2">
    <source>
        <dbReference type="Pfam" id="PF25561"/>
    </source>
</evidence>
<dbReference type="InParanoid" id="A0A1X7V1I9"/>
<reference evidence="3" key="1">
    <citation type="submission" date="2017-05" db="UniProtKB">
        <authorList>
            <consortium name="EnsemblMetazoa"/>
        </authorList>
    </citation>
    <scope>IDENTIFICATION</scope>
</reference>
<dbReference type="Pfam" id="PF25561">
    <property type="entry name" value="QRICH1"/>
    <property type="match status" value="1"/>
</dbReference>
<dbReference type="InterPro" id="IPR052787">
    <property type="entry name" value="MAVS"/>
</dbReference>
<sequence>MDKGAPPFDGATKRFAKPKSEEELEIIQKNSEPLTTARTNKWAVAVWNKWSKCRLDDHKEAPIGPPYLLPSKDDLYHWMTCFIVEIRCKDGKEYSPNTLYAIACAVMKHIRNYCPELNFFTQPEFHGFKTTLDSEMKRFKADGVGLEKRRADPISVNDEEQL</sequence>
<accession>A0A1X7V1I9</accession>
<dbReference type="InterPro" id="IPR057926">
    <property type="entry name" value="QRICH1_dom"/>
</dbReference>
<proteinExistence type="predicted"/>
<dbReference type="PANTHER" id="PTHR21446">
    <property type="entry name" value="DUF3504 DOMAIN-CONTAINING PROTEIN"/>
    <property type="match status" value="1"/>
</dbReference>
<protein>
    <recommendedName>
        <fullName evidence="2">QRICH1-like domain-containing protein</fullName>
    </recommendedName>
</protein>
<dbReference type="PANTHER" id="PTHR21446:SF12">
    <property type="entry name" value="POTASSIUM CHANNEL TETRAMERIZATION DOMAIN CONTAINING 1"/>
    <property type="match status" value="1"/>
</dbReference>
<evidence type="ECO:0000313" key="3">
    <source>
        <dbReference type="EnsemblMetazoa" id="Aqu2.1.33878_001"/>
    </source>
</evidence>
<organism evidence="3">
    <name type="scientific">Amphimedon queenslandica</name>
    <name type="common">Sponge</name>
    <dbReference type="NCBI Taxonomy" id="400682"/>
    <lineage>
        <taxon>Eukaryota</taxon>
        <taxon>Metazoa</taxon>
        <taxon>Porifera</taxon>
        <taxon>Demospongiae</taxon>
        <taxon>Heteroscleromorpha</taxon>
        <taxon>Haplosclerida</taxon>
        <taxon>Niphatidae</taxon>
        <taxon>Amphimedon</taxon>
    </lineage>
</organism>
<dbReference type="AlphaFoldDB" id="A0A1X7V1I9"/>
<feature type="region of interest" description="Disordered" evidence="1">
    <location>
        <begin position="1"/>
        <end position="23"/>
    </location>
</feature>
<feature type="domain" description="QRICH1-like" evidence="2">
    <location>
        <begin position="42"/>
        <end position="139"/>
    </location>
</feature>
<evidence type="ECO:0000256" key="1">
    <source>
        <dbReference type="SAM" id="MobiDB-lite"/>
    </source>
</evidence>
<name>A0A1X7V1I9_AMPQE</name>